<dbReference type="Pfam" id="PF11276">
    <property type="entry name" value="DUF3078"/>
    <property type="match status" value="1"/>
</dbReference>
<proteinExistence type="predicted"/>
<organism evidence="1 2">
    <name type="scientific">Pedobacter steynii</name>
    <dbReference type="NCBI Taxonomy" id="430522"/>
    <lineage>
        <taxon>Bacteria</taxon>
        <taxon>Pseudomonadati</taxon>
        <taxon>Bacteroidota</taxon>
        <taxon>Sphingobacteriia</taxon>
        <taxon>Sphingobacteriales</taxon>
        <taxon>Sphingobacteriaceae</taxon>
        <taxon>Pedobacter</taxon>
    </lineage>
</organism>
<evidence type="ECO:0000313" key="2">
    <source>
        <dbReference type="Proteomes" id="UP000183200"/>
    </source>
</evidence>
<sequence>MFFFVGMKIFYASFLLVFIASINTLSAQEVDTIPIDTKGLEIKLKRSPLPSRTGVLIFKPVALSPIVVDAKVNYWKTKTAIGINVNQATFSNNWKGGGVNSLAVGGLVNYKAEYSKENYSYVSEVILEYGKIKNKDQLQKKTRDRIFWDNKAAIQMSKNWYFFASVNFESQFDKGYKYTTTAGVEKADLISRFMAPGYLTESMGFEYKPNKYFSTRIGTGTARQTFVLDKSIFIDKNPKFGVDSGKTFRNELAFQIVSNFEKEIFTNTTLKARYQMFIPYDRPLIHIDHRLDVTLTSKLNRLMNVSLSGIGLMDKDTDPSIQGSQTLALGVMFVFPR</sequence>
<gene>
    <name evidence="1" type="ORF">SAMN05421820_109259</name>
</gene>
<name>A0A1H0EDX6_9SPHI</name>
<evidence type="ECO:0000313" key="1">
    <source>
        <dbReference type="EMBL" id="SDN80533.1"/>
    </source>
</evidence>
<dbReference type="STRING" id="430522.BFS30_04935"/>
<reference evidence="2" key="1">
    <citation type="submission" date="2016-10" db="EMBL/GenBank/DDBJ databases">
        <authorList>
            <person name="Varghese N."/>
            <person name="Submissions S."/>
        </authorList>
    </citation>
    <scope>NUCLEOTIDE SEQUENCE [LARGE SCALE GENOMIC DNA]</scope>
    <source>
        <strain evidence="2">DSM 19110</strain>
    </source>
</reference>
<dbReference type="InterPro" id="IPR021428">
    <property type="entry name" value="DUF3078"/>
</dbReference>
<evidence type="ECO:0008006" key="3">
    <source>
        <dbReference type="Google" id="ProtNLM"/>
    </source>
</evidence>
<protein>
    <recommendedName>
        <fullName evidence="3">DUF3078 domain-containing protein</fullName>
    </recommendedName>
</protein>
<keyword evidence="2" id="KW-1185">Reference proteome</keyword>
<dbReference type="EMBL" id="FNGY01000009">
    <property type="protein sequence ID" value="SDN80533.1"/>
    <property type="molecule type" value="Genomic_DNA"/>
</dbReference>
<dbReference type="AlphaFoldDB" id="A0A1H0EDX6"/>
<dbReference type="Proteomes" id="UP000183200">
    <property type="component" value="Unassembled WGS sequence"/>
</dbReference>
<accession>A0A1H0EDX6</accession>